<feature type="transmembrane region" description="Helical" evidence="1">
    <location>
        <begin position="32"/>
        <end position="50"/>
    </location>
</feature>
<organism evidence="2 3">
    <name type="scientific">Candidatus Clostridium stratigraminis</name>
    <dbReference type="NCBI Taxonomy" id="3381661"/>
    <lineage>
        <taxon>Bacteria</taxon>
        <taxon>Bacillati</taxon>
        <taxon>Bacillota</taxon>
        <taxon>Clostridia</taxon>
        <taxon>Eubacteriales</taxon>
        <taxon>Clostridiaceae</taxon>
        <taxon>Clostridium</taxon>
    </lineage>
</organism>
<feature type="transmembrane region" description="Helical" evidence="1">
    <location>
        <begin position="138"/>
        <end position="160"/>
    </location>
</feature>
<evidence type="ECO:0000256" key="1">
    <source>
        <dbReference type="SAM" id="Phobius"/>
    </source>
</evidence>
<gene>
    <name evidence="2" type="ORF">ACJDUG_05480</name>
</gene>
<feature type="transmembrane region" description="Helical" evidence="1">
    <location>
        <begin position="181"/>
        <end position="202"/>
    </location>
</feature>
<dbReference type="RefSeq" id="WP_406768902.1">
    <property type="nucleotide sequence ID" value="NZ_JBJHZZ010000002.1"/>
</dbReference>
<keyword evidence="3" id="KW-1185">Reference proteome</keyword>
<dbReference type="EMBL" id="JBJHZZ010000002">
    <property type="protein sequence ID" value="MFL0246434.1"/>
    <property type="molecule type" value="Genomic_DNA"/>
</dbReference>
<protein>
    <submittedName>
        <fullName evidence="2">DUF554 domain-containing protein</fullName>
    </submittedName>
</protein>
<evidence type="ECO:0000313" key="3">
    <source>
        <dbReference type="Proteomes" id="UP001623591"/>
    </source>
</evidence>
<evidence type="ECO:0000313" key="2">
    <source>
        <dbReference type="EMBL" id="MFL0246434.1"/>
    </source>
</evidence>
<dbReference type="PANTHER" id="PTHR36111:SF2">
    <property type="entry name" value="INNER MEMBRANE PROTEIN"/>
    <property type="match status" value="1"/>
</dbReference>
<dbReference type="Pfam" id="PF04474">
    <property type="entry name" value="DUF554"/>
    <property type="match status" value="1"/>
</dbReference>
<keyword evidence="1" id="KW-1133">Transmembrane helix</keyword>
<feature type="transmembrane region" description="Helical" evidence="1">
    <location>
        <begin position="208"/>
        <end position="224"/>
    </location>
</feature>
<keyword evidence="1" id="KW-0812">Transmembrane</keyword>
<name>A0ABW8T5P7_9CLOT</name>
<keyword evidence="1" id="KW-0472">Membrane</keyword>
<dbReference type="Proteomes" id="UP001623591">
    <property type="component" value="Unassembled WGS sequence"/>
</dbReference>
<sequence length="225" mass="23245">MLGTIVNALAIIGGSLVGFILKGGIPKKINETIIKGLALCILVIGISGAIKSQNMLVVICSIVIGALIGEAIDIDARLFKLGDSIEHKLQGKGGKISEGFVTASLVYCVGAMAIVGSLNSGLKGDNSILFTKSVLDGISAIMFTSTLGIGVALSAIPVFLYQGIITIGASYLQGILTQTAIITEISAVGSVLIMGLGFNMLGLTKIKVANFLPAVFIPIIYFLIF</sequence>
<feature type="transmembrane region" description="Helical" evidence="1">
    <location>
        <begin position="100"/>
        <end position="118"/>
    </location>
</feature>
<feature type="transmembrane region" description="Helical" evidence="1">
    <location>
        <begin position="6"/>
        <end position="25"/>
    </location>
</feature>
<reference evidence="2 3" key="1">
    <citation type="submission" date="2024-11" db="EMBL/GenBank/DDBJ databases">
        <authorList>
            <person name="Heng Y.C."/>
            <person name="Lim A.C.H."/>
            <person name="Lee J.K.Y."/>
            <person name="Kittelmann S."/>
        </authorList>
    </citation>
    <scope>NUCLEOTIDE SEQUENCE [LARGE SCALE GENOMIC DNA]</scope>
    <source>
        <strain evidence="2 3">WILCCON 0185</strain>
    </source>
</reference>
<dbReference type="PANTHER" id="PTHR36111">
    <property type="entry name" value="INNER MEMBRANE PROTEIN-RELATED"/>
    <property type="match status" value="1"/>
</dbReference>
<dbReference type="InterPro" id="IPR007563">
    <property type="entry name" value="DUF554"/>
</dbReference>
<proteinExistence type="predicted"/>
<accession>A0ABW8T5P7</accession>
<comment type="caution">
    <text evidence="2">The sequence shown here is derived from an EMBL/GenBank/DDBJ whole genome shotgun (WGS) entry which is preliminary data.</text>
</comment>